<proteinExistence type="predicted"/>
<comment type="caution">
    <text evidence="2">The sequence shown here is derived from an EMBL/GenBank/DDBJ whole genome shotgun (WGS) entry which is preliminary data.</text>
</comment>
<dbReference type="Proteomes" id="UP000324800">
    <property type="component" value="Unassembled WGS sequence"/>
</dbReference>
<gene>
    <name evidence="2" type="ORF">EZS28_039394</name>
</gene>
<evidence type="ECO:0000256" key="1">
    <source>
        <dbReference type="SAM" id="MobiDB-lite"/>
    </source>
</evidence>
<sequence length="275" mass="31738">MELDDFVQKPSNVTQDQLHRDVLGDQDDYSESKSKRREVGNTLVQLIGYFNREVKRNHKLGSLASARQFITRHPKQSYHIEAIDLDKDIDTPDNTVVYRNNGNIFAVDGFYTALNYEIRLTNKGKDMKVAVDNSLFTPYQTYVALAKGKITADNHWIPSDKQPSVYNAFKKLVSQNMENIRVKYSKSIEPMSQTVSRLWNKILVQAARQLYPQGVHIQEYRSENPATQALLTDVDIARRMFNTKRRRKKLDAVAFQIIQSGLDNLRQELLDEGIQ</sequence>
<dbReference type="EMBL" id="SNRW01020871">
    <property type="protein sequence ID" value="KAA6365079.1"/>
    <property type="molecule type" value="Genomic_DNA"/>
</dbReference>
<organism evidence="2 3">
    <name type="scientific">Streblomastix strix</name>
    <dbReference type="NCBI Taxonomy" id="222440"/>
    <lineage>
        <taxon>Eukaryota</taxon>
        <taxon>Metamonada</taxon>
        <taxon>Preaxostyla</taxon>
        <taxon>Oxymonadida</taxon>
        <taxon>Streblomastigidae</taxon>
        <taxon>Streblomastix</taxon>
    </lineage>
</organism>
<protein>
    <submittedName>
        <fullName evidence="2">Uncharacterized protein</fullName>
    </submittedName>
</protein>
<feature type="region of interest" description="Disordered" evidence="1">
    <location>
        <begin position="1"/>
        <end position="36"/>
    </location>
</feature>
<accession>A0A5J4U401</accession>
<reference evidence="2 3" key="1">
    <citation type="submission" date="2019-03" db="EMBL/GenBank/DDBJ databases">
        <title>Single cell metagenomics reveals metabolic interactions within the superorganism composed of flagellate Streblomastix strix and complex community of Bacteroidetes bacteria on its surface.</title>
        <authorList>
            <person name="Treitli S.C."/>
            <person name="Kolisko M."/>
            <person name="Husnik F."/>
            <person name="Keeling P."/>
            <person name="Hampl V."/>
        </authorList>
    </citation>
    <scope>NUCLEOTIDE SEQUENCE [LARGE SCALE GENOMIC DNA]</scope>
    <source>
        <strain evidence="2">ST1C</strain>
    </source>
</reference>
<evidence type="ECO:0000313" key="2">
    <source>
        <dbReference type="EMBL" id="KAA6365079.1"/>
    </source>
</evidence>
<dbReference type="AlphaFoldDB" id="A0A5J4U401"/>
<evidence type="ECO:0000313" key="3">
    <source>
        <dbReference type="Proteomes" id="UP000324800"/>
    </source>
</evidence>
<name>A0A5J4U401_9EUKA</name>